<dbReference type="Proteomes" id="UP000671938">
    <property type="component" value="Segment"/>
</dbReference>
<evidence type="ECO:0000313" key="2">
    <source>
        <dbReference type="Proteomes" id="UP000671938"/>
    </source>
</evidence>
<name>A0A858NNG5_9CAUD</name>
<proteinExistence type="predicted"/>
<evidence type="ECO:0000313" key="1">
    <source>
        <dbReference type="EMBL" id="QJB21810.1"/>
    </source>
</evidence>
<protein>
    <submittedName>
        <fullName evidence="1">Uncharacterized protein</fullName>
    </submittedName>
</protein>
<gene>
    <name evidence="1" type="ORF">XccvBFoX1_gp71</name>
</gene>
<organism evidence="1 2">
    <name type="scientific">Xanthomonas phage FoX1</name>
    <dbReference type="NCBI Taxonomy" id="2723897"/>
    <lineage>
        <taxon>Viruses</taxon>
        <taxon>Duplodnaviria</taxon>
        <taxon>Heunggongvirae</taxon>
        <taxon>Uroviricota</taxon>
        <taxon>Caudoviricetes</taxon>
        <taxon>Foxunavirus</taxon>
        <taxon>Foxunavirus fox1</taxon>
    </lineage>
</organism>
<accession>A0A858NNG5</accession>
<reference evidence="2" key="1">
    <citation type="submission" date="2020-03" db="EMBL/GenBank/DDBJ databases">
        <title>Development of an integrated pest management strategy to control Xanthomonas campestris pv. campestris by using bacteriophages.</title>
        <authorList>
            <person name="Holtappels D."/>
            <person name="Rombouts S."/>
            <person name="Lavigne R."/>
            <person name="Wagemans J."/>
        </authorList>
    </citation>
    <scope>NUCLEOTIDE SEQUENCE [LARGE SCALE GENOMIC DNA]</scope>
</reference>
<sequence length="117" mass="12825">MLSFDEFTRLRDHACTLHASQQGAHMLSLDAVFAAVVAYAAQPARAPGRPPTPSTPPPDWFREALTRLHGQRVTASSFLMLSGHATATEGDRRSVGRWLRDAGKIPKKIGGQQMFQL</sequence>
<dbReference type="EMBL" id="MT161381">
    <property type="protein sequence ID" value="QJB21810.1"/>
    <property type="molecule type" value="Genomic_DNA"/>
</dbReference>
<keyword evidence="2" id="KW-1185">Reference proteome</keyword>